<dbReference type="PANTHER" id="PTHR37422">
    <property type="entry name" value="TEICHURONIC ACID BIOSYNTHESIS PROTEIN TUAE"/>
    <property type="match status" value="1"/>
</dbReference>
<organism evidence="7 8">
    <name type="scientific">Rhodovarius crocodyli</name>
    <dbReference type="NCBI Taxonomy" id="1979269"/>
    <lineage>
        <taxon>Bacteria</taxon>
        <taxon>Pseudomonadati</taxon>
        <taxon>Pseudomonadota</taxon>
        <taxon>Alphaproteobacteria</taxon>
        <taxon>Acetobacterales</taxon>
        <taxon>Roseomonadaceae</taxon>
        <taxon>Rhodovarius</taxon>
    </lineage>
</organism>
<feature type="transmembrane region" description="Helical" evidence="5">
    <location>
        <begin position="111"/>
        <end position="128"/>
    </location>
</feature>
<dbReference type="Proteomes" id="UP000282957">
    <property type="component" value="Unassembled WGS sequence"/>
</dbReference>
<evidence type="ECO:0000256" key="2">
    <source>
        <dbReference type="ARBA" id="ARBA00022692"/>
    </source>
</evidence>
<keyword evidence="3 5" id="KW-1133">Transmembrane helix</keyword>
<keyword evidence="2 5" id="KW-0812">Transmembrane</keyword>
<proteinExistence type="predicted"/>
<evidence type="ECO:0000256" key="5">
    <source>
        <dbReference type="SAM" id="Phobius"/>
    </source>
</evidence>
<keyword evidence="4 5" id="KW-0472">Membrane</keyword>
<evidence type="ECO:0000256" key="4">
    <source>
        <dbReference type="ARBA" id="ARBA00023136"/>
    </source>
</evidence>
<dbReference type="OrthoDB" id="8050531at2"/>
<accession>A0A437MGW3</accession>
<evidence type="ECO:0000256" key="3">
    <source>
        <dbReference type="ARBA" id="ARBA00022989"/>
    </source>
</evidence>
<evidence type="ECO:0000313" key="7">
    <source>
        <dbReference type="EMBL" id="RVT96872.1"/>
    </source>
</evidence>
<dbReference type="InterPro" id="IPR007016">
    <property type="entry name" value="O-antigen_ligase-rel_domated"/>
</dbReference>
<dbReference type="InterPro" id="IPR051533">
    <property type="entry name" value="WaaL-like"/>
</dbReference>
<evidence type="ECO:0000313" key="8">
    <source>
        <dbReference type="Proteomes" id="UP000282957"/>
    </source>
</evidence>
<dbReference type="PANTHER" id="PTHR37422:SF23">
    <property type="entry name" value="TEICHURONIC ACID BIOSYNTHESIS PROTEIN TUAE"/>
    <property type="match status" value="1"/>
</dbReference>
<feature type="transmembrane region" description="Helical" evidence="5">
    <location>
        <begin position="87"/>
        <end position="104"/>
    </location>
</feature>
<dbReference type="RefSeq" id="WP_127787519.1">
    <property type="nucleotide sequence ID" value="NZ_SACL01000003.1"/>
</dbReference>
<feature type="transmembrane region" description="Helical" evidence="5">
    <location>
        <begin position="148"/>
        <end position="171"/>
    </location>
</feature>
<feature type="domain" description="O-antigen ligase-related" evidence="6">
    <location>
        <begin position="183"/>
        <end position="339"/>
    </location>
</feature>
<dbReference type="Pfam" id="PF04932">
    <property type="entry name" value="Wzy_C"/>
    <property type="match status" value="1"/>
</dbReference>
<feature type="transmembrane region" description="Helical" evidence="5">
    <location>
        <begin position="327"/>
        <end position="350"/>
    </location>
</feature>
<dbReference type="EMBL" id="SACL01000003">
    <property type="protein sequence ID" value="RVT96872.1"/>
    <property type="molecule type" value="Genomic_DNA"/>
</dbReference>
<comment type="subcellular location">
    <subcellularLocation>
        <location evidence="1">Membrane</location>
        <topology evidence="1">Multi-pass membrane protein</topology>
    </subcellularLocation>
</comment>
<gene>
    <name evidence="7" type="ORF">EOD42_10735</name>
</gene>
<name>A0A437MGW3_9PROT</name>
<dbReference type="GO" id="GO:0016020">
    <property type="term" value="C:membrane"/>
    <property type="evidence" value="ECO:0007669"/>
    <property type="project" value="UniProtKB-SubCell"/>
</dbReference>
<keyword evidence="8" id="KW-1185">Reference proteome</keyword>
<protein>
    <recommendedName>
        <fullName evidence="6">O-antigen ligase-related domain-containing protein</fullName>
    </recommendedName>
</protein>
<sequence>MSRFLSPTLSLACFLAIAPVLAVFQFRGIAPLGTAALLAMALGGLVAGRGLRLPAAAWAGLALCGWGLLSALWAVDPGRSAFEGARIGALVLLGGLAAAALGTGADTPRPVLRWLTLGLVAGAILTFADQTSFHTLRAFVRGLQHWDVTLGFGLKPSASVLAVLLPLAAFVQPGLRRKVALALIVLATVFSMSAQAAKIGVLAGLAGSIAFALLGPRLLRVAVPLVVALVLLLPWALGAVLATGPDVNWMQGSAAHRVLIWDFAIQRIMESPILGWGMESARAIPGGELQVSAEQLAKFHLQPQATWFADVRAQRLPLHTHNFIIQIWLELGAVGALLTAAMLALLLRAADNPGRFGAFCAAFAVGCLSYGVWQGWWVAMLVMLAVTARVVRTGAGAPSPSRT</sequence>
<evidence type="ECO:0000256" key="1">
    <source>
        <dbReference type="ARBA" id="ARBA00004141"/>
    </source>
</evidence>
<comment type="caution">
    <text evidence="7">The sequence shown here is derived from an EMBL/GenBank/DDBJ whole genome shotgun (WGS) entry which is preliminary data.</text>
</comment>
<dbReference type="AlphaFoldDB" id="A0A437MGW3"/>
<evidence type="ECO:0000259" key="6">
    <source>
        <dbReference type="Pfam" id="PF04932"/>
    </source>
</evidence>
<reference evidence="7 8" key="1">
    <citation type="submission" date="2019-01" db="EMBL/GenBank/DDBJ databases">
        <authorList>
            <person name="Chen W.-M."/>
        </authorList>
    </citation>
    <scope>NUCLEOTIDE SEQUENCE [LARGE SCALE GENOMIC DNA]</scope>
    <source>
        <strain evidence="7 8">CCP-6</strain>
    </source>
</reference>
<feature type="transmembrane region" description="Helical" evidence="5">
    <location>
        <begin position="356"/>
        <end position="386"/>
    </location>
</feature>
<feature type="transmembrane region" description="Helical" evidence="5">
    <location>
        <begin position="221"/>
        <end position="242"/>
    </location>
</feature>
<feature type="transmembrane region" description="Helical" evidence="5">
    <location>
        <begin position="32"/>
        <end position="48"/>
    </location>
</feature>
<feature type="transmembrane region" description="Helical" evidence="5">
    <location>
        <begin position="183"/>
        <end position="215"/>
    </location>
</feature>
<feature type="transmembrane region" description="Helical" evidence="5">
    <location>
        <begin position="55"/>
        <end position="75"/>
    </location>
</feature>